<comment type="function">
    <text evidence="15">Components of the endosome-vacuole trafficking pathway that regulates nutrient transport. May be involved in processes which determine whether plasma membrane proteins are degraded or routed to the plasma membrane.</text>
</comment>
<feature type="domain" description="B30.2/SPRY" evidence="18">
    <location>
        <begin position="131"/>
        <end position="327"/>
    </location>
</feature>
<feature type="region of interest" description="Disordered" evidence="16">
    <location>
        <begin position="376"/>
        <end position="407"/>
    </location>
</feature>
<evidence type="ECO:0000256" key="10">
    <source>
        <dbReference type="ARBA" id="ARBA00022927"/>
    </source>
</evidence>
<protein>
    <recommendedName>
        <fullName evidence="5">Protein SSH4</fullName>
    </recommendedName>
    <alternativeName>
        <fullName evidence="4">Protein ssh4</fullName>
    </alternativeName>
</protein>
<gene>
    <name evidence="19" type="ORF">K469DRAFT_547264</name>
</gene>
<sequence>MLSHDAQQAASPLTTLSKSYLPTLHAPSALPAIVLETTQGTQRSFNEPVRIVQYNNIGSTAKGIMIGIFSVLGAAGFVLIIASVVYYFRYTQHGRIFLDRLTRPGEYDDEQAFAKEEAEALEEMDDIQRMEYLRAKAFIQANPPESVQTDISLSQFLAIQEKGVSAWEFEPELEIANCFVEGRTEIEFFDSECSVQSNLPIPKQNEVYYWEAKIYDKPETTSISIGVTTKPYPLFRLPGYHKWSIAYMSHGSRRYNQPFNPTPYGPAYVQGDVIGIGYRPRTGTLFFTRNGKKLDDIAHGLKTQNFFPTVGANGPCQVHVNFGQMGFVFIEANVKKWGLAPMTGSLAPPPPYGSEQGSVLLEGGREGVREGMGGYITAGYGHGRTSSQQMRLGRNQPTSPGPQRSPTDISLAQLSLVDSHEDDVGEGTSAEAGAAAAAAQHQAGVRGLGFQHGDLPPKYESPQPSPHISGRTSDEDSHWQERAPLLNNRAPEPPIPSYEAAVAEGPQIRVRSDTQDSRASRTSRRTRS</sequence>
<dbReference type="SMART" id="SM00449">
    <property type="entry name" value="SPRY"/>
    <property type="match status" value="1"/>
</dbReference>
<evidence type="ECO:0000256" key="16">
    <source>
        <dbReference type="SAM" id="MobiDB-lite"/>
    </source>
</evidence>
<dbReference type="InterPro" id="IPR050618">
    <property type="entry name" value="Ubq-SigPath_Reg"/>
</dbReference>
<evidence type="ECO:0000256" key="3">
    <source>
        <dbReference type="ARBA" id="ARBA00006990"/>
    </source>
</evidence>
<organism evidence="19 20">
    <name type="scientific">Zopfia rhizophila CBS 207.26</name>
    <dbReference type="NCBI Taxonomy" id="1314779"/>
    <lineage>
        <taxon>Eukaryota</taxon>
        <taxon>Fungi</taxon>
        <taxon>Dikarya</taxon>
        <taxon>Ascomycota</taxon>
        <taxon>Pezizomycotina</taxon>
        <taxon>Dothideomycetes</taxon>
        <taxon>Dothideomycetes incertae sedis</taxon>
        <taxon>Zopfiaceae</taxon>
        <taxon>Zopfia</taxon>
    </lineage>
</organism>
<feature type="transmembrane region" description="Helical" evidence="17">
    <location>
        <begin position="64"/>
        <end position="88"/>
    </location>
</feature>
<evidence type="ECO:0000256" key="13">
    <source>
        <dbReference type="ARBA" id="ARBA00023136"/>
    </source>
</evidence>
<dbReference type="CDD" id="cd12910">
    <property type="entry name" value="SPRY_SSH4_like"/>
    <property type="match status" value="1"/>
</dbReference>
<dbReference type="Proteomes" id="UP000800200">
    <property type="component" value="Unassembled WGS sequence"/>
</dbReference>
<keyword evidence="13 17" id="KW-0472">Membrane</keyword>
<dbReference type="OrthoDB" id="258495at2759"/>
<evidence type="ECO:0000256" key="9">
    <source>
        <dbReference type="ARBA" id="ARBA00022753"/>
    </source>
</evidence>
<feature type="compositionally biased region" description="Polar residues" evidence="16">
    <location>
        <begin position="384"/>
        <end position="407"/>
    </location>
</feature>
<feature type="compositionally biased region" description="Basic and acidic residues" evidence="16">
    <location>
        <begin position="472"/>
        <end position="481"/>
    </location>
</feature>
<dbReference type="AlphaFoldDB" id="A0A6A6EU06"/>
<evidence type="ECO:0000256" key="17">
    <source>
        <dbReference type="SAM" id="Phobius"/>
    </source>
</evidence>
<evidence type="ECO:0000256" key="14">
    <source>
        <dbReference type="ARBA" id="ARBA00023180"/>
    </source>
</evidence>
<keyword evidence="14" id="KW-0325">Glycoprotein</keyword>
<dbReference type="Gene3D" id="2.60.120.920">
    <property type="match status" value="1"/>
</dbReference>
<dbReference type="InterPro" id="IPR013320">
    <property type="entry name" value="ConA-like_dom_sf"/>
</dbReference>
<evidence type="ECO:0000256" key="5">
    <source>
        <dbReference type="ARBA" id="ARBA00017626"/>
    </source>
</evidence>
<keyword evidence="7" id="KW-0926">Vacuole</keyword>
<dbReference type="EMBL" id="ML994611">
    <property type="protein sequence ID" value="KAF2194483.1"/>
    <property type="molecule type" value="Genomic_DNA"/>
</dbReference>
<comment type="similarity">
    <text evidence="3">Belongs to the SSH4 family.</text>
</comment>
<dbReference type="GO" id="GO:0005774">
    <property type="term" value="C:vacuolar membrane"/>
    <property type="evidence" value="ECO:0007669"/>
    <property type="project" value="UniProtKB-SubCell"/>
</dbReference>
<dbReference type="FunFam" id="2.60.120.920:FF:000065">
    <property type="entry name" value="Ear1p"/>
    <property type="match status" value="1"/>
</dbReference>
<name>A0A6A6EU06_9PEZI</name>
<dbReference type="InterPro" id="IPR043136">
    <property type="entry name" value="B30.2/SPRY_sf"/>
</dbReference>
<dbReference type="Pfam" id="PF00622">
    <property type="entry name" value="SPRY"/>
    <property type="match status" value="1"/>
</dbReference>
<evidence type="ECO:0000256" key="8">
    <source>
        <dbReference type="ARBA" id="ARBA00022692"/>
    </source>
</evidence>
<accession>A0A6A6EU06</accession>
<keyword evidence="6" id="KW-0813">Transport</keyword>
<keyword evidence="9" id="KW-0967">Endosome</keyword>
<comment type="subcellular location">
    <subcellularLocation>
        <location evidence="2">Endosome membrane</location>
        <topology evidence="2">Single-pass type II membrane protein</topology>
    </subcellularLocation>
    <subcellularLocation>
        <location evidence="1">Vacuole membrane</location>
        <topology evidence="1">Single-pass type II membrane protein</topology>
    </subcellularLocation>
</comment>
<evidence type="ECO:0000256" key="11">
    <source>
        <dbReference type="ARBA" id="ARBA00022968"/>
    </source>
</evidence>
<feature type="compositionally biased region" description="Basic and acidic residues" evidence="16">
    <location>
        <begin position="510"/>
        <end position="519"/>
    </location>
</feature>
<keyword evidence="11" id="KW-0735">Signal-anchor</keyword>
<keyword evidence="12 17" id="KW-1133">Transmembrane helix</keyword>
<evidence type="ECO:0000256" key="1">
    <source>
        <dbReference type="ARBA" id="ARBA00004576"/>
    </source>
</evidence>
<evidence type="ECO:0000313" key="20">
    <source>
        <dbReference type="Proteomes" id="UP000800200"/>
    </source>
</evidence>
<evidence type="ECO:0000256" key="12">
    <source>
        <dbReference type="ARBA" id="ARBA00022989"/>
    </source>
</evidence>
<dbReference type="SUPFAM" id="SSF49899">
    <property type="entry name" value="Concanavalin A-like lectins/glucanases"/>
    <property type="match status" value="1"/>
</dbReference>
<evidence type="ECO:0000256" key="4">
    <source>
        <dbReference type="ARBA" id="ARBA00016528"/>
    </source>
</evidence>
<feature type="compositionally biased region" description="Low complexity" evidence="16">
    <location>
        <begin position="430"/>
        <end position="444"/>
    </location>
</feature>
<feature type="region of interest" description="Disordered" evidence="16">
    <location>
        <begin position="419"/>
        <end position="528"/>
    </location>
</feature>
<dbReference type="GO" id="GO:0015031">
    <property type="term" value="P:protein transport"/>
    <property type="evidence" value="ECO:0007669"/>
    <property type="project" value="UniProtKB-KW"/>
</dbReference>
<keyword evidence="8 17" id="KW-0812">Transmembrane</keyword>
<dbReference type="PANTHER" id="PTHR12864">
    <property type="entry name" value="RAN BINDING PROTEIN 9-RELATED"/>
    <property type="match status" value="1"/>
</dbReference>
<evidence type="ECO:0000256" key="6">
    <source>
        <dbReference type="ARBA" id="ARBA00022448"/>
    </source>
</evidence>
<evidence type="ECO:0000256" key="15">
    <source>
        <dbReference type="ARBA" id="ARBA00025244"/>
    </source>
</evidence>
<proteinExistence type="inferred from homology"/>
<dbReference type="InterPro" id="IPR003877">
    <property type="entry name" value="SPRY_dom"/>
</dbReference>
<evidence type="ECO:0000256" key="7">
    <source>
        <dbReference type="ARBA" id="ARBA00022554"/>
    </source>
</evidence>
<dbReference type="PROSITE" id="PS50188">
    <property type="entry name" value="B302_SPRY"/>
    <property type="match status" value="1"/>
</dbReference>
<dbReference type="InterPro" id="IPR035780">
    <property type="entry name" value="SPRY_Ssh4-like"/>
</dbReference>
<evidence type="ECO:0000313" key="19">
    <source>
        <dbReference type="EMBL" id="KAF2194483.1"/>
    </source>
</evidence>
<evidence type="ECO:0000259" key="18">
    <source>
        <dbReference type="PROSITE" id="PS50188"/>
    </source>
</evidence>
<evidence type="ECO:0000256" key="2">
    <source>
        <dbReference type="ARBA" id="ARBA00004639"/>
    </source>
</evidence>
<keyword evidence="10" id="KW-0653">Protein transport</keyword>
<dbReference type="GO" id="GO:0010008">
    <property type="term" value="C:endosome membrane"/>
    <property type="evidence" value="ECO:0007669"/>
    <property type="project" value="UniProtKB-SubCell"/>
</dbReference>
<reference evidence="19" key="1">
    <citation type="journal article" date="2020" name="Stud. Mycol.">
        <title>101 Dothideomycetes genomes: a test case for predicting lifestyles and emergence of pathogens.</title>
        <authorList>
            <person name="Haridas S."/>
            <person name="Albert R."/>
            <person name="Binder M."/>
            <person name="Bloem J."/>
            <person name="Labutti K."/>
            <person name="Salamov A."/>
            <person name="Andreopoulos B."/>
            <person name="Baker S."/>
            <person name="Barry K."/>
            <person name="Bills G."/>
            <person name="Bluhm B."/>
            <person name="Cannon C."/>
            <person name="Castanera R."/>
            <person name="Culley D."/>
            <person name="Daum C."/>
            <person name="Ezra D."/>
            <person name="Gonzalez J."/>
            <person name="Henrissat B."/>
            <person name="Kuo A."/>
            <person name="Liang C."/>
            <person name="Lipzen A."/>
            <person name="Lutzoni F."/>
            <person name="Magnuson J."/>
            <person name="Mondo S."/>
            <person name="Nolan M."/>
            <person name="Ohm R."/>
            <person name="Pangilinan J."/>
            <person name="Park H.-J."/>
            <person name="Ramirez L."/>
            <person name="Alfaro M."/>
            <person name="Sun H."/>
            <person name="Tritt A."/>
            <person name="Yoshinaga Y."/>
            <person name="Zwiers L.-H."/>
            <person name="Turgeon B."/>
            <person name="Goodwin S."/>
            <person name="Spatafora J."/>
            <person name="Crous P."/>
            <person name="Grigoriev I."/>
        </authorList>
    </citation>
    <scope>NUCLEOTIDE SEQUENCE</scope>
    <source>
        <strain evidence="19">CBS 207.26</strain>
    </source>
</reference>
<keyword evidence="20" id="KW-1185">Reference proteome</keyword>
<dbReference type="InterPro" id="IPR001870">
    <property type="entry name" value="B30.2/SPRY"/>
</dbReference>